<dbReference type="Pfam" id="PF10102">
    <property type="entry name" value="DUF2341"/>
    <property type="match status" value="1"/>
</dbReference>
<protein>
    <recommendedName>
        <fullName evidence="1">DUF2341 domain-containing protein</fullName>
    </recommendedName>
</protein>
<dbReference type="InterPro" id="IPR013320">
    <property type="entry name" value="ConA-like_dom_sf"/>
</dbReference>
<feature type="domain" description="DUF2341" evidence="1">
    <location>
        <begin position="12"/>
        <end position="79"/>
    </location>
</feature>
<evidence type="ECO:0000313" key="2">
    <source>
        <dbReference type="EMBL" id="VAW30003.1"/>
    </source>
</evidence>
<gene>
    <name evidence="2" type="ORF">MNBD_BACTEROID07-325</name>
</gene>
<dbReference type="Gene3D" id="2.60.120.200">
    <property type="match status" value="1"/>
</dbReference>
<name>A0A3B0UP67_9ZZZZ</name>
<accession>A0A3B0UP67</accession>
<reference evidence="2" key="1">
    <citation type="submission" date="2018-06" db="EMBL/GenBank/DDBJ databases">
        <authorList>
            <person name="Zhirakovskaya E."/>
        </authorList>
    </citation>
    <scope>NUCLEOTIDE SEQUENCE</scope>
</reference>
<dbReference type="SUPFAM" id="SSF49899">
    <property type="entry name" value="Concanavalin A-like lectins/glucanases"/>
    <property type="match status" value="1"/>
</dbReference>
<dbReference type="Pfam" id="PF13385">
    <property type="entry name" value="Laminin_G_3"/>
    <property type="match status" value="1"/>
</dbReference>
<dbReference type="InterPro" id="IPR018765">
    <property type="entry name" value="DUF2341"/>
</dbReference>
<evidence type="ECO:0000259" key="1">
    <source>
        <dbReference type="Pfam" id="PF10102"/>
    </source>
</evidence>
<organism evidence="2">
    <name type="scientific">hydrothermal vent metagenome</name>
    <dbReference type="NCBI Taxonomy" id="652676"/>
    <lineage>
        <taxon>unclassified sequences</taxon>
        <taxon>metagenomes</taxon>
        <taxon>ecological metagenomes</taxon>
    </lineage>
</organism>
<sequence>MGNQVFAKAQSNGQDILFTSSDRTTKLNHEIEKFDNTPGSEELVAWVKIPQLSTSTDTVIYMYYGNPNAFAQENPQGVWDSSYRGVWHLKEEAPGTGSIALYKDSTGNNNDGDDYISAIGQDGQINGGKEFDGINDYIVVPDSPSLKFGAGDFTVSLWAKLDDPGTTQYLVNKYPGGGVPGFHVSINSDGVLWVMEHGNTLDFSVFGTSKINNSTWHYLTYVRHSNTGYREIWVDGARQANAIYGVDNIDTTDQMVISGRYTTPTTTWAQGEIDEVRLSGTARSADWIKTSFNNQKYPETYTVLGTEENVPY</sequence>
<dbReference type="AlphaFoldDB" id="A0A3B0UP67"/>
<dbReference type="EMBL" id="UOET01000454">
    <property type="protein sequence ID" value="VAW30003.1"/>
    <property type="molecule type" value="Genomic_DNA"/>
</dbReference>
<proteinExistence type="predicted"/>